<evidence type="ECO:0000313" key="3">
    <source>
        <dbReference type="Proteomes" id="UP001190700"/>
    </source>
</evidence>
<accession>A0AAE0G609</accession>
<evidence type="ECO:0000313" key="2">
    <source>
        <dbReference type="EMBL" id="KAK3271536.1"/>
    </source>
</evidence>
<comment type="caution">
    <text evidence="2">The sequence shown here is derived from an EMBL/GenBank/DDBJ whole genome shotgun (WGS) entry which is preliminary data.</text>
</comment>
<reference evidence="2 3" key="1">
    <citation type="journal article" date="2015" name="Genome Biol. Evol.">
        <title>Comparative Genomics of a Bacterivorous Green Alga Reveals Evolutionary Causalities and Consequences of Phago-Mixotrophic Mode of Nutrition.</title>
        <authorList>
            <person name="Burns J.A."/>
            <person name="Paasch A."/>
            <person name="Narechania A."/>
            <person name="Kim E."/>
        </authorList>
    </citation>
    <scope>NUCLEOTIDE SEQUENCE [LARGE SCALE GENOMIC DNA]</scope>
    <source>
        <strain evidence="2 3">PLY_AMNH</strain>
    </source>
</reference>
<feature type="region of interest" description="Disordered" evidence="1">
    <location>
        <begin position="207"/>
        <end position="247"/>
    </location>
</feature>
<organism evidence="2 3">
    <name type="scientific">Cymbomonas tetramitiformis</name>
    <dbReference type="NCBI Taxonomy" id="36881"/>
    <lineage>
        <taxon>Eukaryota</taxon>
        <taxon>Viridiplantae</taxon>
        <taxon>Chlorophyta</taxon>
        <taxon>Pyramimonadophyceae</taxon>
        <taxon>Pyramimonadales</taxon>
        <taxon>Pyramimonadaceae</taxon>
        <taxon>Cymbomonas</taxon>
    </lineage>
</organism>
<dbReference type="AlphaFoldDB" id="A0AAE0G609"/>
<evidence type="ECO:0000256" key="1">
    <source>
        <dbReference type="SAM" id="MobiDB-lite"/>
    </source>
</evidence>
<gene>
    <name evidence="2" type="ORF">CYMTET_20117</name>
</gene>
<sequence length="285" mass="32147">MGTSDSLSSLLERYKLVNTGTKEEDRATFVRQFTAVTEEFKRVHDSHALWESIPSMLAGEDSSTSLAYSWWCESYAKGGITESNQWRVLKDTSEHGPSRGAVRCAQPPFHDLEAGATWSVCRPAVDADAEMEVSEEYLTVGTSVKGLVGPNIEECIKLLRIKIFRTRVAEQELTRRAGDEYARYETRQHGINLQELLAAVKAHAANKGSAEKAGDVSETTAKKKEGVEQQAAKNKVGEARVQPRREEQGHLQEVVEWRKLPESERNPEQCWKFVLVQERCFMRCQ</sequence>
<name>A0AAE0G609_9CHLO</name>
<dbReference type="EMBL" id="LGRX02009622">
    <property type="protein sequence ID" value="KAK3271536.1"/>
    <property type="molecule type" value="Genomic_DNA"/>
</dbReference>
<keyword evidence="3" id="KW-1185">Reference proteome</keyword>
<feature type="compositionally biased region" description="Basic and acidic residues" evidence="1">
    <location>
        <begin position="209"/>
        <end position="227"/>
    </location>
</feature>
<dbReference type="Proteomes" id="UP001190700">
    <property type="component" value="Unassembled WGS sequence"/>
</dbReference>
<proteinExistence type="predicted"/>
<protein>
    <submittedName>
        <fullName evidence="2">Uncharacterized protein</fullName>
    </submittedName>
</protein>
<feature type="compositionally biased region" description="Basic and acidic residues" evidence="1">
    <location>
        <begin position="235"/>
        <end position="247"/>
    </location>
</feature>